<dbReference type="AlphaFoldDB" id="A0A2I0VCZ4"/>
<dbReference type="EMBL" id="KZ504748">
    <property type="protein sequence ID" value="PKU61281.1"/>
    <property type="molecule type" value="Genomic_DNA"/>
</dbReference>
<name>A0A2I0VCZ4_9ASPA</name>
<keyword evidence="2" id="KW-1185">Reference proteome</keyword>
<protein>
    <submittedName>
        <fullName evidence="1">Uncharacterized protein</fullName>
    </submittedName>
</protein>
<accession>A0A2I0VCZ4</accession>
<sequence length="91" mass="10125">MEWGRARGMGASASVDLRLREATSRARSGALIGFDSGGRSRREWERSYERKGDGVRSSGSSVEQRRLRLLFNDAKMVRFNGTSAGIAEKRC</sequence>
<gene>
    <name evidence="1" type="ORF">MA16_Dca029121</name>
</gene>
<evidence type="ECO:0000313" key="1">
    <source>
        <dbReference type="EMBL" id="PKU61281.1"/>
    </source>
</evidence>
<reference evidence="1 2" key="1">
    <citation type="journal article" date="2016" name="Sci. Rep.">
        <title>The Dendrobium catenatum Lindl. genome sequence provides insights into polysaccharide synthase, floral development and adaptive evolution.</title>
        <authorList>
            <person name="Zhang G.Q."/>
            <person name="Xu Q."/>
            <person name="Bian C."/>
            <person name="Tsai W.C."/>
            <person name="Yeh C.M."/>
            <person name="Liu K.W."/>
            <person name="Yoshida K."/>
            <person name="Zhang L.S."/>
            <person name="Chang S.B."/>
            <person name="Chen F."/>
            <person name="Shi Y."/>
            <person name="Su Y.Y."/>
            <person name="Zhang Y.Q."/>
            <person name="Chen L.J."/>
            <person name="Yin Y."/>
            <person name="Lin M."/>
            <person name="Huang H."/>
            <person name="Deng H."/>
            <person name="Wang Z.W."/>
            <person name="Zhu S.L."/>
            <person name="Zhao X."/>
            <person name="Deng C."/>
            <person name="Niu S.C."/>
            <person name="Huang J."/>
            <person name="Wang M."/>
            <person name="Liu G.H."/>
            <person name="Yang H.J."/>
            <person name="Xiao X.J."/>
            <person name="Hsiao Y.Y."/>
            <person name="Wu W.L."/>
            <person name="Chen Y.Y."/>
            <person name="Mitsuda N."/>
            <person name="Ohme-Takagi M."/>
            <person name="Luo Y.B."/>
            <person name="Van de Peer Y."/>
            <person name="Liu Z.J."/>
        </authorList>
    </citation>
    <scope>NUCLEOTIDE SEQUENCE [LARGE SCALE GENOMIC DNA]</scope>
    <source>
        <tissue evidence="1">The whole plant</tissue>
    </source>
</reference>
<dbReference type="Proteomes" id="UP000233837">
    <property type="component" value="Unassembled WGS sequence"/>
</dbReference>
<proteinExistence type="predicted"/>
<organism evidence="1 2">
    <name type="scientific">Dendrobium catenatum</name>
    <dbReference type="NCBI Taxonomy" id="906689"/>
    <lineage>
        <taxon>Eukaryota</taxon>
        <taxon>Viridiplantae</taxon>
        <taxon>Streptophyta</taxon>
        <taxon>Embryophyta</taxon>
        <taxon>Tracheophyta</taxon>
        <taxon>Spermatophyta</taxon>
        <taxon>Magnoliopsida</taxon>
        <taxon>Liliopsida</taxon>
        <taxon>Asparagales</taxon>
        <taxon>Orchidaceae</taxon>
        <taxon>Epidendroideae</taxon>
        <taxon>Malaxideae</taxon>
        <taxon>Dendrobiinae</taxon>
        <taxon>Dendrobium</taxon>
    </lineage>
</organism>
<reference evidence="1 2" key="2">
    <citation type="journal article" date="2017" name="Nature">
        <title>The Apostasia genome and the evolution of orchids.</title>
        <authorList>
            <person name="Zhang G.Q."/>
            <person name="Liu K.W."/>
            <person name="Li Z."/>
            <person name="Lohaus R."/>
            <person name="Hsiao Y.Y."/>
            <person name="Niu S.C."/>
            <person name="Wang J.Y."/>
            <person name="Lin Y.C."/>
            <person name="Xu Q."/>
            <person name="Chen L.J."/>
            <person name="Yoshida K."/>
            <person name="Fujiwara S."/>
            <person name="Wang Z.W."/>
            <person name="Zhang Y.Q."/>
            <person name="Mitsuda N."/>
            <person name="Wang M."/>
            <person name="Liu G.H."/>
            <person name="Pecoraro L."/>
            <person name="Huang H.X."/>
            <person name="Xiao X.J."/>
            <person name="Lin M."/>
            <person name="Wu X.Y."/>
            <person name="Wu W.L."/>
            <person name="Chen Y.Y."/>
            <person name="Chang S.B."/>
            <person name="Sakamoto S."/>
            <person name="Ohme-Takagi M."/>
            <person name="Yagi M."/>
            <person name="Zeng S.J."/>
            <person name="Shen C.Y."/>
            <person name="Yeh C.M."/>
            <person name="Luo Y.B."/>
            <person name="Tsai W.C."/>
            <person name="Van de Peer Y."/>
            <person name="Liu Z.J."/>
        </authorList>
    </citation>
    <scope>NUCLEOTIDE SEQUENCE [LARGE SCALE GENOMIC DNA]</scope>
    <source>
        <tissue evidence="1">The whole plant</tissue>
    </source>
</reference>
<evidence type="ECO:0000313" key="2">
    <source>
        <dbReference type="Proteomes" id="UP000233837"/>
    </source>
</evidence>